<feature type="transmembrane region" description="Helical" evidence="1">
    <location>
        <begin position="16"/>
        <end position="38"/>
    </location>
</feature>
<dbReference type="AlphaFoldDB" id="A0A0B1SRF6"/>
<feature type="transmembrane region" description="Helical" evidence="1">
    <location>
        <begin position="190"/>
        <end position="210"/>
    </location>
</feature>
<keyword evidence="1" id="KW-0812">Transmembrane</keyword>
<organism evidence="3 4">
    <name type="scientific">Oesophagostomum dentatum</name>
    <name type="common">Nodular worm</name>
    <dbReference type="NCBI Taxonomy" id="61180"/>
    <lineage>
        <taxon>Eukaryota</taxon>
        <taxon>Metazoa</taxon>
        <taxon>Ecdysozoa</taxon>
        <taxon>Nematoda</taxon>
        <taxon>Chromadorea</taxon>
        <taxon>Rhabditida</taxon>
        <taxon>Rhabditina</taxon>
        <taxon>Rhabditomorpha</taxon>
        <taxon>Strongyloidea</taxon>
        <taxon>Strongylidae</taxon>
        <taxon>Oesophagostomum</taxon>
    </lineage>
</organism>
<dbReference type="InterPro" id="IPR019430">
    <property type="entry name" value="7TM_GPCR_serpentine_rcpt_Srx"/>
</dbReference>
<evidence type="ECO:0000256" key="1">
    <source>
        <dbReference type="SAM" id="Phobius"/>
    </source>
</evidence>
<name>A0A0B1SRF6_OESDE</name>
<proteinExistence type="predicted"/>
<keyword evidence="1" id="KW-1133">Transmembrane helix</keyword>
<accession>A0A0B1SRF6</accession>
<keyword evidence="1" id="KW-0472">Membrane</keyword>
<dbReference type="Proteomes" id="UP000053660">
    <property type="component" value="Unassembled WGS sequence"/>
</dbReference>
<reference evidence="3 4" key="1">
    <citation type="submission" date="2014-03" db="EMBL/GenBank/DDBJ databases">
        <title>Draft genome of the hookworm Oesophagostomum dentatum.</title>
        <authorList>
            <person name="Mitreva M."/>
        </authorList>
    </citation>
    <scope>NUCLEOTIDE SEQUENCE [LARGE SCALE GENOMIC DNA]</scope>
    <source>
        <strain evidence="3 4">OD-Hann</strain>
    </source>
</reference>
<dbReference type="EMBL" id="KN556798">
    <property type="protein sequence ID" value="KHJ87903.1"/>
    <property type="molecule type" value="Genomic_DNA"/>
</dbReference>
<feature type="transmembrane region" description="Helical" evidence="1">
    <location>
        <begin position="50"/>
        <end position="78"/>
    </location>
</feature>
<dbReference type="Pfam" id="PF10328">
    <property type="entry name" value="7TM_GPCR_Srx"/>
    <property type="match status" value="1"/>
</dbReference>
<evidence type="ECO:0000259" key="2">
    <source>
        <dbReference type="Pfam" id="PF10328"/>
    </source>
</evidence>
<feature type="transmembrane region" description="Helical" evidence="1">
    <location>
        <begin position="90"/>
        <end position="110"/>
    </location>
</feature>
<feature type="transmembrane region" description="Helical" evidence="1">
    <location>
        <begin position="222"/>
        <end position="243"/>
    </location>
</feature>
<dbReference type="Gene3D" id="1.20.1070.10">
    <property type="entry name" value="Rhodopsin 7-helix transmembrane proteins"/>
    <property type="match status" value="1"/>
</dbReference>
<dbReference type="OrthoDB" id="10644638at2759"/>
<dbReference type="PANTHER" id="PTHR23017">
    <property type="entry name" value="SERPENTINE RECEPTOR, CLASS X"/>
    <property type="match status" value="1"/>
</dbReference>
<protein>
    <recommendedName>
        <fullName evidence="2">7TM GPCR serpentine receptor class x (Srx) domain-containing protein</fullName>
    </recommendedName>
</protein>
<feature type="domain" description="7TM GPCR serpentine receptor class x (Srx)" evidence="2">
    <location>
        <begin position="99"/>
        <end position="244"/>
    </location>
</feature>
<evidence type="ECO:0000313" key="4">
    <source>
        <dbReference type="Proteomes" id="UP000053660"/>
    </source>
</evidence>
<keyword evidence="4" id="KW-1185">Reference proteome</keyword>
<sequence length="274" mass="30845">MLKDAGESGTQTFERALMTASMILVCVLGLLFNAMAMITVRLNPVLRSSFGILCFSHCAANFGILLVFLFWTTPLTFIQNSNNPSLTAKLCGMVLALLCYFPVDACYFVYDPTTWTWIFAENECGELLSKYNDLYPICIICSMKILLDASTLVKLRLNHVVRSHGMNLLKKAFTSNANIYSAKRKVEIRFFIQASIQGLALIYVIMSFNLINRLVETKMGMFLTVTLTWAASHAIDGLILLFFHFRRSYLSRREINTVNTSSHAKTGSTISLHK</sequence>
<dbReference type="PANTHER" id="PTHR23017:SF45">
    <property type="entry name" value="7TM GPCR SERPENTINE RECEPTOR CLASS X (SRX) DOMAIN-CONTAINING PROTEIN"/>
    <property type="match status" value="1"/>
</dbReference>
<gene>
    <name evidence="3" type="ORF">OESDEN_12310</name>
</gene>
<evidence type="ECO:0000313" key="3">
    <source>
        <dbReference type="EMBL" id="KHJ87903.1"/>
    </source>
</evidence>
<dbReference type="SUPFAM" id="SSF81321">
    <property type="entry name" value="Family A G protein-coupled receptor-like"/>
    <property type="match status" value="1"/>
</dbReference>